<proteinExistence type="predicted"/>
<gene>
    <name evidence="1" type="ORF">METZ01_LOCUS257686</name>
</gene>
<feature type="non-terminal residue" evidence="1">
    <location>
        <position position="96"/>
    </location>
</feature>
<reference evidence="1" key="1">
    <citation type="submission" date="2018-05" db="EMBL/GenBank/DDBJ databases">
        <authorList>
            <person name="Lanie J.A."/>
            <person name="Ng W.-L."/>
            <person name="Kazmierczak K.M."/>
            <person name="Andrzejewski T.M."/>
            <person name="Davidsen T.M."/>
            <person name="Wayne K.J."/>
            <person name="Tettelin H."/>
            <person name="Glass J.I."/>
            <person name="Rusch D."/>
            <person name="Podicherti R."/>
            <person name="Tsui H.-C.T."/>
            <person name="Winkler M.E."/>
        </authorList>
    </citation>
    <scope>NUCLEOTIDE SEQUENCE</scope>
</reference>
<dbReference type="EMBL" id="UINC01070576">
    <property type="protein sequence ID" value="SVC04832.1"/>
    <property type="molecule type" value="Genomic_DNA"/>
</dbReference>
<evidence type="ECO:0000313" key="1">
    <source>
        <dbReference type="EMBL" id="SVC04832.1"/>
    </source>
</evidence>
<sequence length="96" mass="10645">MILIDAHLDLSMNALNWDRDLELDVHELRRREAGMAQKGRAHGTTTLPEMRRGEVALSLATVICRVAWPGSPATGAANQQIAYSKAQGQLAYYRIL</sequence>
<accession>A0A382J075</accession>
<dbReference type="Gene3D" id="3.20.20.140">
    <property type="entry name" value="Metal-dependent hydrolases"/>
    <property type="match status" value="1"/>
</dbReference>
<name>A0A382J075_9ZZZZ</name>
<protein>
    <recommendedName>
        <fullName evidence="2">Peptidase M19</fullName>
    </recommendedName>
</protein>
<dbReference type="AlphaFoldDB" id="A0A382J075"/>
<evidence type="ECO:0008006" key="2">
    <source>
        <dbReference type="Google" id="ProtNLM"/>
    </source>
</evidence>
<organism evidence="1">
    <name type="scientific">marine metagenome</name>
    <dbReference type="NCBI Taxonomy" id="408172"/>
    <lineage>
        <taxon>unclassified sequences</taxon>
        <taxon>metagenomes</taxon>
        <taxon>ecological metagenomes</taxon>
    </lineage>
</organism>